<protein>
    <recommendedName>
        <fullName evidence="1">Glycosyltransferase 2-like domain-containing protein</fullName>
    </recommendedName>
</protein>
<dbReference type="InterPro" id="IPR001173">
    <property type="entry name" value="Glyco_trans_2-like"/>
</dbReference>
<dbReference type="GO" id="GO:0016758">
    <property type="term" value="F:hexosyltransferase activity"/>
    <property type="evidence" value="ECO:0007669"/>
    <property type="project" value="UniProtKB-ARBA"/>
</dbReference>
<dbReference type="Gene3D" id="3.90.550.10">
    <property type="entry name" value="Spore Coat Polysaccharide Biosynthesis Protein SpsA, Chain A"/>
    <property type="match status" value="1"/>
</dbReference>
<keyword evidence="3" id="KW-1185">Reference proteome</keyword>
<dbReference type="EMBL" id="CP020919">
    <property type="protein sequence ID" value="AWG25386.1"/>
    <property type="molecule type" value="Genomic_DNA"/>
</dbReference>
<dbReference type="OrthoDB" id="597270at2"/>
<evidence type="ECO:0000313" key="3">
    <source>
        <dbReference type="Proteomes" id="UP000244677"/>
    </source>
</evidence>
<evidence type="ECO:0000259" key="1">
    <source>
        <dbReference type="Pfam" id="PF00535"/>
    </source>
</evidence>
<dbReference type="KEGG" id="fki:FK004_09110"/>
<dbReference type="Proteomes" id="UP000244677">
    <property type="component" value="Chromosome"/>
</dbReference>
<proteinExistence type="predicted"/>
<organism evidence="2 3">
    <name type="scientific">Flavobacterium kingsejongi</name>
    <dbReference type="NCBI Taxonomy" id="1678728"/>
    <lineage>
        <taxon>Bacteria</taxon>
        <taxon>Pseudomonadati</taxon>
        <taxon>Bacteroidota</taxon>
        <taxon>Flavobacteriia</taxon>
        <taxon>Flavobacteriales</taxon>
        <taxon>Flavobacteriaceae</taxon>
        <taxon>Flavobacterium</taxon>
    </lineage>
</organism>
<dbReference type="InterPro" id="IPR029044">
    <property type="entry name" value="Nucleotide-diphossugar_trans"/>
</dbReference>
<accession>A0A2S1LP27</accession>
<dbReference type="PANTHER" id="PTHR22916:SF3">
    <property type="entry name" value="UDP-GLCNAC:BETAGAL BETA-1,3-N-ACETYLGLUCOSAMINYLTRANSFERASE-LIKE PROTEIN 1"/>
    <property type="match status" value="1"/>
</dbReference>
<feature type="domain" description="Glycosyltransferase 2-like" evidence="1">
    <location>
        <begin position="8"/>
        <end position="169"/>
    </location>
</feature>
<dbReference type="RefSeq" id="WP_108736983.1">
    <property type="nucleotide sequence ID" value="NZ_CP020919.1"/>
</dbReference>
<reference evidence="2 3" key="1">
    <citation type="submission" date="2017-04" db="EMBL/GenBank/DDBJ databases">
        <title>Complete genome sequence of Flavobacterium kingsejong AJ004.</title>
        <authorList>
            <person name="Lee P.C."/>
        </authorList>
    </citation>
    <scope>NUCLEOTIDE SEQUENCE [LARGE SCALE GENOMIC DNA]</scope>
    <source>
        <strain evidence="2 3">AJ004</strain>
    </source>
</reference>
<name>A0A2S1LP27_9FLAO</name>
<dbReference type="CDD" id="cd00761">
    <property type="entry name" value="Glyco_tranf_GTA_type"/>
    <property type="match status" value="1"/>
</dbReference>
<sequence length="320" mass="37544">MDQDVLVTIIVPVYNRAITIVETLESIVKQTHNNWECIIVDDNSTDATVTVVESLISNDIRFQLFIKPEGHKRNAATSRNIGLQNAKGEYIQFLDSDDILSVDKIEKQLEILTQHSTFTMATCKWGKFTLINNPIQLYDDSLDYRNFENSRDYFQVIGKQGGFFPLHSFLVHRDLIRFSGYWNENLSINDDGEFFFRIIKNCDKIIFSEEGYVLYRQNTDNNLSVLNSEAKAKDLVSSWKIIEALYEATYNESGADYILKKKRSIYNELKINYSGIIKANRHFFYIQRKEDTFILRLKKIRKRIKNKIKLFYKKTNEGRF</sequence>
<evidence type="ECO:0000313" key="2">
    <source>
        <dbReference type="EMBL" id="AWG25386.1"/>
    </source>
</evidence>
<dbReference type="AlphaFoldDB" id="A0A2S1LP27"/>
<gene>
    <name evidence="2" type="ORF">FK004_09110</name>
</gene>
<dbReference type="Pfam" id="PF00535">
    <property type="entry name" value="Glycos_transf_2"/>
    <property type="match status" value="1"/>
</dbReference>
<dbReference type="PANTHER" id="PTHR22916">
    <property type="entry name" value="GLYCOSYLTRANSFERASE"/>
    <property type="match status" value="1"/>
</dbReference>
<dbReference type="SUPFAM" id="SSF53448">
    <property type="entry name" value="Nucleotide-diphospho-sugar transferases"/>
    <property type="match status" value="1"/>
</dbReference>